<dbReference type="Gene3D" id="1.10.150.320">
    <property type="entry name" value="Photosystem II 12 kDa extrinsic protein"/>
    <property type="match status" value="1"/>
</dbReference>
<dbReference type="SMART" id="SM00278">
    <property type="entry name" value="HhH1"/>
    <property type="match status" value="2"/>
</dbReference>
<evidence type="ECO:0000313" key="3">
    <source>
        <dbReference type="EMBL" id="HGB35935.1"/>
    </source>
</evidence>
<feature type="transmembrane region" description="Helical" evidence="1">
    <location>
        <begin position="9"/>
        <end position="25"/>
    </location>
</feature>
<keyword evidence="1" id="KW-1133">Transmembrane helix</keyword>
<gene>
    <name evidence="3" type="ORF">ENV38_03415</name>
</gene>
<feature type="domain" description="Helix-hairpin-helix DNA-binding motif class 1" evidence="2">
    <location>
        <begin position="70"/>
        <end position="89"/>
    </location>
</feature>
<proteinExistence type="predicted"/>
<protein>
    <submittedName>
        <fullName evidence="3">Helix-hairpin-helix domain-containing protein</fullName>
    </submittedName>
</protein>
<dbReference type="GO" id="GO:0003677">
    <property type="term" value="F:DNA binding"/>
    <property type="evidence" value="ECO:0007669"/>
    <property type="project" value="InterPro"/>
</dbReference>
<reference evidence="3" key="1">
    <citation type="journal article" date="2020" name="mSystems">
        <title>Genome- and Community-Level Interaction Insights into Carbon Utilization and Element Cycling Functions of Hydrothermarchaeota in Hydrothermal Sediment.</title>
        <authorList>
            <person name="Zhou Z."/>
            <person name="Liu Y."/>
            <person name="Xu W."/>
            <person name="Pan J."/>
            <person name="Luo Z.H."/>
            <person name="Li M."/>
        </authorList>
    </citation>
    <scope>NUCLEOTIDE SEQUENCE [LARGE SCALE GENOMIC DNA]</scope>
    <source>
        <strain evidence="3">SpSt-754</strain>
    </source>
</reference>
<evidence type="ECO:0000256" key="1">
    <source>
        <dbReference type="SAM" id="Phobius"/>
    </source>
</evidence>
<dbReference type="Pfam" id="PF12836">
    <property type="entry name" value="HHH_3"/>
    <property type="match status" value="1"/>
</dbReference>
<organism evidence="3">
    <name type="scientific">candidate division WOR-3 bacterium</name>
    <dbReference type="NCBI Taxonomy" id="2052148"/>
    <lineage>
        <taxon>Bacteria</taxon>
        <taxon>Bacteria division WOR-3</taxon>
    </lineage>
</organism>
<dbReference type="EMBL" id="DTGD01000128">
    <property type="protein sequence ID" value="HGB35935.1"/>
    <property type="molecule type" value="Genomic_DNA"/>
</dbReference>
<dbReference type="PANTHER" id="PTHR21180">
    <property type="entry name" value="ENDONUCLEASE/EXONUCLEASE/PHOSPHATASE FAMILY DOMAIN-CONTAINING PROTEIN 1"/>
    <property type="match status" value="1"/>
</dbReference>
<dbReference type="AlphaFoldDB" id="A0A7V3NTV5"/>
<dbReference type="InterPro" id="IPR051675">
    <property type="entry name" value="Endo/Exo/Phosphatase_dom_1"/>
</dbReference>
<keyword evidence="1" id="KW-0812">Transmembrane</keyword>
<feature type="domain" description="Helix-hairpin-helix DNA-binding motif class 1" evidence="2">
    <location>
        <begin position="99"/>
        <end position="118"/>
    </location>
</feature>
<dbReference type="PANTHER" id="PTHR21180:SF32">
    <property type="entry name" value="ENDONUCLEASE_EXONUCLEASE_PHOSPHATASE FAMILY DOMAIN-CONTAINING PROTEIN 1"/>
    <property type="match status" value="1"/>
</dbReference>
<dbReference type="InterPro" id="IPR003583">
    <property type="entry name" value="Hlx-hairpin-Hlx_DNA-bd_motif"/>
</dbReference>
<accession>A0A7V3NTV5</accession>
<evidence type="ECO:0000259" key="2">
    <source>
        <dbReference type="SMART" id="SM00278"/>
    </source>
</evidence>
<dbReference type="SUPFAM" id="SSF47781">
    <property type="entry name" value="RuvA domain 2-like"/>
    <property type="match status" value="1"/>
</dbReference>
<comment type="caution">
    <text evidence="3">The sequence shown here is derived from an EMBL/GenBank/DDBJ whole genome shotgun (WGS) entry which is preliminary data.</text>
</comment>
<dbReference type="GO" id="GO:0006281">
    <property type="term" value="P:DNA repair"/>
    <property type="evidence" value="ECO:0007669"/>
    <property type="project" value="InterPro"/>
</dbReference>
<name>A0A7V3NTV5_UNCW3</name>
<dbReference type="InterPro" id="IPR010994">
    <property type="entry name" value="RuvA_2-like"/>
</dbReference>
<sequence length="122" mass="13643">MWFTKEERIGLLLIGVSMLVGGIILNKKEEAGLKNLKDSAIEVSEEVPAVEVGNDKIPKGKLNINSASFEELVKVPGIGPKTASLILERRQREKFRSIEELKEIKGIGDKKLQKLKEYVEVK</sequence>
<keyword evidence="1" id="KW-0472">Membrane</keyword>